<dbReference type="InterPro" id="IPR001434">
    <property type="entry name" value="OmcB-like_DUF11"/>
</dbReference>
<feature type="chain" id="PRO_5020408033" evidence="2">
    <location>
        <begin position="25"/>
        <end position="827"/>
    </location>
</feature>
<dbReference type="Pfam" id="PF08757">
    <property type="entry name" value="CotH"/>
    <property type="match status" value="1"/>
</dbReference>
<feature type="signal peptide" evidence="2">
    <location>
        <begin position="1"/>
        <end position="24"/>
    </location>
</feature>
<dbReference type="RefSeq" id="WP_129602396.1">
    <property type="nucleotide sequence ID" value="NZ_SBLB01000004.1"/>
</dbReference>
<dbReference type="NCBIfam" id="TIGR01451">
    <property type="entry name" value="B_ant_repeat"/>
    <property type="match status" value="1"/>
</dbReference>
<evidence type="ECO:0000313" key="5">
    <source>
        <dbReference type="Proteomes" id="UP000290407"/>
    </source>
</evidence>
<feature type="compositionally biased region" description="Polar residues" evidence="1">
    <location>
        <begin position="792"/>
        <end position="813"/>
    </location>
</feature>
<dbReference type="PANTHER" id="PTHR34819">
    <property type="entry name" value="LARGE CYSTEINE-RICH PERIPLASMIC PROTEIN OMCB"/>
    <property type="match status" value="1"/>
</dbReference>
<comment type="caution">
    <text evidence="4">The sequence shown here is derived from an EMBL/GenBank/DDBJ whole genome shotgun (WGS) entry which is preliminary data.</text>
</comment>
<evidence type="ECO:0000313" key="4">
    <source>
        <dbReference type="EMBL" id="RYC68809.1"/>
    </source>
</evidence>
<gene>
    <name evidence="4" type="ORF">EQG79_15425</name>
</gene>
<sequence length="827" mass="88647">MTTPSQIATLVVTLLCLSGLQSNAQTLTSSNLPIVIIDTEGQTINDEPGIVTSLSIINNASGINSITDIPNEYQGKAKVEFRGCSSQNFPKKPYGIELRNSTLVTESIDRALFGFPAESDWVLNASYTDKSFVRDPLTYYMANQSGRYASRVKYVELIINGAYQGIYIFQERVKRDANRVNVRSLNPDDTSPARITGGYIVKVDKNCGDFDPNHVWSSNYMSPGGTIPHQWATHYPNDEDITAQQFNYIQGYIDEFETTVNSTSCCNATNGYSKFIVEDTFIDYFLLQEATSNADGFRISAYLSKQRDADGGRLSAGPAWDFNLAYGFLTTPFDGNTQTYQGWRYSAPGDGTFPVPFWWARLLTCCQYANKLVTRYKQLRQTVWQTNTLLAYIDTQYALLNQGSLNRNFTKWPIIGVQVWNDQPSYVGATQLDEVNQVKTWLTNRLAWMDANINSLLVEPLATGALSTTASAIGQGQTAQLTLAFTGSGPWSYTLSPGLSGSAVSSPVTLTVQPTTTTTYTLTAIRNGCGSGTASGTAVITVLMPADLSLAFSSDRRTASVGEPIQFQLAVTNSSPESVSLVQLENRLPPNLTFTGSSMPGVTAVSEVVSMTTTNLAAGQTMLFSYTVQATAEGTFRNAAQIVSASLPDADSQPNSGTGDGQDDMAETDLRVGSSVSLFVSPNPNQTPLPPVLSNQPPTDPTLADLSVALVSSQLAVLPDQPFSLSLIISNRGGAAAGNVGVQAELPVGWQLTSNASLTVSGQVVSGTVPSLGANAQTTVVLPLQASTAGTVQAQIQSSTPADPDSTPGNGYTNGEDDTASLTLRVR</sequence>
<dbReference type="PANTHER" id="PTHR34819:SF3">
    <property type="entry name" value="CELL SURFACE PROTEIN"/>
    <property type="match status" value="1"/>
</dbReference>
<dbReference type="Proteomes" id="UP000290407">
    <property type="component" value="Unassembled WGS sequence"/>
</dbReference>
<dbReference type="InterPro" id="IPR051172">
    <property type="entry name" value="Chlamydia_OmcB"/>
</dbReference>
<feature type="domain" description="DUF11" evidence="3">
    <location>
        <begin position="547"/>
        <end position="657"/>
    </location>
</feature>
<name>A0A4Q2UPQ4_9BACT</name>
<organism evidence="4 5">
    <name type="scientific">Spirosoma sordidisoli</name>
    <dbReference type="NCBI Taxonomy" id="2502893"/>
    <lineage>
        <taxon>Bacteria</taxon>
        <taxon>Pseudomonadati</taxon>
        <taxon>Bacteroidota</taxon>
        <taxon>Cytophagia</taxon>
        <taxon>Cytophagales</taxon>
        <taxon>Cytophagaceae</taxon>
        <taxon>Spirosoma</taxon>
    </lineage>
</organism>
<dbReference type="InterPro" id="IPR013783">
    <property type="entry name" value="Ig-like_fold"/>
</dbReference>
<reference evidence="4 5" key="1">
    <citation type="submission" date="2019-01" db="EMBL/GenBank/DDBJ databases">
        <title>Spirosoma flava sp. nov., a propanil-degrading bacterium isolated from herbicide-contaminated soil.</title>
        <authorList>
            <person name="Zhang L."/>
            <person name="Jiang J.-D."/>
        </authorList>
    </citation>
    <scope>NUCLEOTIDE SEQUENCE [LARGE SCALE GENOMIC DNA]</scope>
    <source>
        <strain evidence="4 5">TY50</strain>
    </source>
</reference>
<accession>A0A4Q2UPQ4</accession>
<evidence type="ECO:0000259" key="3">
    <source>
        <dbReference type="Pfam" id="PF01345"/>
    </source>
</evidence>
<feature type="region of interest" description="Disordered" evidence="1">
    <location>
        <begin position="792"/>
        <end position="827"/>
    </location>
</feature>
<dbReference type="Gene3D" id="2.60.40.10">
    <property type="entry name" value="Immunoglobulins"/>
    <property type="match status" value="2"/>
</dbReference>
<keyword evidence="2" id="KW-0732">Signal</keyword>
<dbReference type="EMBL" id="SBLB01000004">
    <property type="protein sequence ID" value="RYC68809.1"/>
    <property type="molecule type" value="Genomic_DNA"/>
</dbReference>
<dbReference type="InterPro" id="IPR047589">
    <property type="entry name" value="DUF11_rpt"/>
</dbReference>
<feature type="domain" description="DUF11" evidence="3">
    <location>
        <begin position="705"/>
        <end position="807"/>
    </location>
</feature>
<evidence type="ECO:0000256" key="2">
    <source>
        <dbReference type="SAM" id="SignalP"/>
    </source>
</evidence>
<dbReference type="AlphaFoldDB" id="A0A4Q2UPQ4"/>
<feature type="region of interest" description="Disordered" evidence="1">
    <location>
        <begin position="645"/>
        <end position="666"/>
    </location>
</feature>
<proteinExistence type="predicted"/>
<dbReference type="Pfam" id="PF01345">
    <property type="entry name" value="DUF11"/>
    <property type="match status" value="2"/>
</dbReference>
<keyword evidence="5" id="KW-1185">Reference proteome</keyword>
<dbReference type="InterPro" id="IPR014867">
    <property type="entry name" value="Spore_coat_CotH_CotH2/3/7"/>
</dbReference>
<evidence type="ECO:0000256" key="1">
    <source>
        <dbReference type="SAM" id="MobiDB-lite"/>
    </source>
</evidence>
<protein>
    <submittedName>
        <fullName evidence="4">DUF11 domain-containing protein</fullName>
    </submittedName>
</protein>